<proteinExistence type="predicted"/>
<evidence type="ECO:0000259" key="1">
    <source>
        <dbReference type="Pfam" id="PF01882"/>
    </source>
</evidence>
<dbReference type="STRING" id="1457250.GCA_000755225_00036"/>
<dbReference type="OrthoDB" id="31512at2157"/>
<evidence type="ECO:0000313" key="3">
    <source>
        <dbReference type="Proteomes" id="UP000296706"/>
    </source>
</evidence>
<dbReference type="PANTHER" id="PTHR33608:SF6">
    <property type="entry name" value="BLL2464 PROTEIN"/>
    <property type="match status" value="1"/>
</dbReference>
<evidence type="ECO:0000313" key="2">
    <source>
        <dbReference type="EMBL" id="QCC51049.1"/>
    </source>
</evidence>
<dbReference type="InterPro" id="IPR002881">
    <property type="entry name" value="DUF58"/>
</dbReference>
<dbReference type="PANTHER" id="PTHR33608">
    <property type="entry name" value="BLL2464 PROTEIN"/>
    <property type="match status" value="1"/>
</dbReference>
<dbReference type="Pfam" id="PF01882">
    <property type="entry name" value="DUF58"/>
    <property type="match status" value="1"/>
</dbReference>
<sequence>MTDREGWPAVGNVEVRRLGRWDGVAGLALVGCAVGVFLRSPGIVLAAAVGLALAGYQRLATPPHPSVSIERGVDDRTVEPGDPVSVTLTAHNDGQQRLTDLRVVDGVPASAVVVDGAPACRTSLAPGDSTTQTYSVETDRGAAAFEPPLVATRDVGGVVERAERVAASGDAAVECAPAFEPVDHLPLRAQTALDAGRRTTDDSGSGVAFQVVRDHQPGDPRSRIAWRHWARSGELATVEFQPERAATVVLVVDTRPEAQVAPNPAEPTAIQRSVDAAARLFATLDAEGSRIGIATLDDERRWLSPGRGRSHRARAHDLLTDESLLSGSGDSFDPVDSAGWLVDLAPTRSQVIVLSPLVEDAIERFCVRLESLGVPVTVCSPDPTTTGSTGCRLARLERDRRLDRLREAGLAVVDWPRDQPLQRALQEGKR</sequence>
<dbReference type="RefSeq" id="WP_049995400.1">
    <property type="nucleotide sequence ID" value="NZ_CP031310.1"/>
</dbReference>
<organism evidence="2 3">
    <name type="scientific">Halapricum salinum</name>
    <dbReference type="NCBI Taxonomy" id="1457250"/>
    <lineage>
        <taxon>Archaea</taxon>
        <taxon>Methanobacteriati</taxon>
        <taxon>Methanobacteriota</taxon>
        <taxon>Stenosarchaea group</taxon>
        <taxon>Halobacteria</taxon>
        <taxon>Halobacteriales</taxon>
        <taxon>Haloarculaceae</taxon>
        <taxon>Halapricum</taxon>
    </lineage>
</organism>
<keyword evidence="3" id="KW-1185">Reference proteome</keyword>
<dbReference type="EMBL" id="CP031310">
    <property type="protein sequence ID" value="QCC51049.1"/>
    <property type="molecule type" value="Genomic_DNA"/>
</dbReference>
<dbReference type="AlphaFoldDB" id="A0A4D6HAT3"/>
<dbReference type="KEGG" id="hsn:DV733_07230"/>
<dbReference type="GeneID" id="39847645"/>
<protein>
    <submittedName>
        <fullName evidence="2">DUF58 domain-containing protein</fullName>
    </submittedName>
</protein>
<accession>A0A4D6HAT3</accession>
<dbReference type="Proteomes" id="UP000296706">
    <property type="component" value="Chromosome"/>
</dbReference>
<reference evidence="2 3" key="1">
    <citation type="journal article" date="2019" name="Nat. Commun.">
        <title>A new type of DNA phosphorothioation-based antiviral system in archaea.</title>
        <authorList>
            <person name="Xiong L."/>
            <person name="Liu S."/>
            <person name="Chen S."/>
            <person name="Xiao Y."/>
            <person name="Zhu B."/>
            <person name="Gao Y."/>
            <person name="Zhang Y."/>
            <person name="Chen B."/>
            <person name="Luo J."/>
            <person name="Deng Z."/>
            <person name="Chen X."/>
            <person name="Wang L."/>
            <person name="Chen S."/>
        </authorList>
    </citation>
    <scope>NUCLEOTIDE SEQUENCE [LARGE SCALE GENOMIC DNA]</scope>
    <source>
        <strain evidence="2 3">CBA1105</strain>
    </source>
</reference>
<gene>
    <name evidence="2" type="ORF">DV733_07230</name>
</gene>
<name>A0A4D6HAT3_9EURY</name>
<feature type="domain" description="DUF58" evidence="1">
    <location>
        <begin position="212"/>
        <end position="319"/>
    </location>
</feature>